<organism evidence="2">
    <name type="scientific">marine sediment metagenome</name>
    <dbReference type="NCBI Taxonomy" id="412755"/>
    <lineage>
        <taxon>unclassified sequences</taxon>
        <taxon>metagenomes</taxon>
        <taxon>ecological metagenomes</taxon>
    </lineage>
</organism>
<evidence type="ECO:0000256" key="1">
    <source>
        <dbReference type="SAM" id="MobiDB-lite"/>
    </source>
</evidence>
<reference evidence="2" key="1">
    <citation type="journal article" date="2014" name="Front. Microbiol.">
        <title>High frequency of phylogenetically diverse reductive dehalogenase-homologous genes in deep subseafloor sedimentary metagenomes.</title>
        <authorList>
            <person name="Kawai M."/>
            <person name="Futagami T."/>
            <person name="Toyoda A."/>
            <person name="Takaki Y."/>
            <person name="Nishi S."/>
            <person name="Hori S."/>
            <person name="Arai W."/>
            <person name="Tsubouchi T."/>
            <person name="Morono Y."/>
            <person name="Uchiyama I."/>
            <person name="Ito T."/>
            <person name="Fujiyama A."/>
            <person name="Inagaki F."/>
            <person name="Takami H."/>
        </authorList>
    </citation>
    <scope>NUCLEOTIDE SEQUENCE</scope>
    <source>
        <strain evidence="2">Expedition CK06-06</strain>
    </source>
</reference>
<dbReference type="EMBL" id="BARW01005848">
    <property type="protein sequence ID" value="GAI83885.1"/>
    <property type="molecule type" value="Genomic_DNA"/>
</dbReference>
<name>X1T8L1_9ZZZZ</name>
<accession>X1T8L1</accession>
<proteinExistence type="predicted"/>
<protein>
    <submittedName>
        <fullName evidence="2">Uncharacterized protein</fullName>
    </submittedName>
</protein>
<sequence>MKVATEMEKHNKCPPHWWVIDSEGIGRCKYCPAVKDFRKLHEKELHKLTEKQQLGAVKSGKVRSHRMGRPPKYA</sequence>
<dbReference type="AlphaFoldDB" id="X1T8L1"/>
<gene>
    <name evidence="2" type="ORF">S12H4_12368</name>
</gene>
<evidence type="ECO:0000313" key="2">
    <source>
        <dbReference type="EMBL" id="GAI83885.1"/>
    </source>
</evidence>
<feature type="region of interest" description="Disordered" evidence="1">
    <location>
        <begin position="54"/>
        <end position="74"/>
    </location>
</feature>
<comment type="caution">
    <text evidence="2">The sequence shown here is derived from an EMBL/GenBank/DDBJ whole genome shotgun (WGS) entry which is preliminary data.</text>
</comment>
<feature type="compositionally biased region" description="Basic residues" evidence="1">
    <location>
        <begin position="60"/>
        <end position="74"/>
    </location>
</feature>